<feature type="compositionally biased region" description="Low complexity" evidence="6">
    <location>
        <begin position="339"/>
        <end position="361"/>
    </location>
</feature>
<organism evidence="8 9">
    <name type="scientific">Larinioides sclopetarius</name>
    <dbReference type="NCBI Taxonomy" id="280406"/>
    <lineage>
        <taxon>Eukaryota</taxon>
        <taxon>Metazoa</taxon>
        <taxon>Ecdysozoa</taxon>
        <taxon>Arthropoda</taxon>
        <taxon>Chelicerata</taxon>
        <taxon>Arachnida</taxon>
        <taxon>Araneae</taxon>
        <taxon>Araneomorphae</taxon>
        <taxon>Entelegynae</taxon>
        <taxon>Araneoidea</taxon>
        <taxon>Araneidae</taxon>
        <taxon>Larinioides</taxon>
    </lineage>
</organism>
<gene>
    <name evidence="8" type="ORF">LARSCL_LOCUS22489</name>
</gene>
<dbReference type="Proteomes" id="UP001497382">
    <property type="component" value="Unassembled WGS sequence"/>
</dbReference>
<feature type="region of interest" description="Disordered" evidence="6">
    <location>
        <begin position="191"/>
        <end position="214"/>
    </location>
</feature>
<dbReference type="Pfam" id="PF13913">
    <property type="entry name" value="zf-C2HC_2"/>
    <property type="match status" value="2"/>
</dbReference>
<keyword evidence="3 5" id="KW-0863">Zinc-finger</keyword>
<dbReference type="PANTHER" id="PTHR13555">
    <property type="entry name" value="C2H2 ZINC FINGER CGI-62-RELATED"/>
    <property type="match status" value="1"/>
</dbReference>
<evidence type="ECO:0000256" key="2">
    <source>
        <dbReference type="ARBA" id="ARBA00022737"/>
    </source>
</evidence>
<dbReference type="PROSITE" id="PS52027">
    <property type="entry name" value="ZF_C2HC_C3H"/>
    <property type="match status" value="2"/>
</dbReference>
<dbReference type="InterPro" id="IPR026319">
    <property type="entry name" value="ZC2HC1A/B-like"/>
</dbReference>
<dbReference type="EMBL" id="CAXIEN010000677">
    <property type="protein sequence ID" value="CAL1301386.1"/>
    <property type="molecule type" value="Genomic_DNA"/>
</dbReference>
<proteinExistence type="predicted"/>
<dbReference type="Gene3D" id="3.30.160.60">
    <property type="entry name" value="Classic Zinc Finger"/>
    <property type="match status" value="1"/>
</dbReference>
<feature type="region of interest" description="Disordered" evidence="6">
    <location>
        <begin position="338"/>
        <end position="364"/>
    </location>
</feature>
<feature type="region of interest" description="Disordered" evidence="6">
    <location>
        <begin position="71"/>
        <end position="91"/>
    </location>
</feature>
<keyword evidence="4" id="KW-0862">Zinc</keyword>
<dbReference type="AlphaFoldDB" id="A0AAV2C058"/>
<feature type="domain" description="C2HC/C3H-type" evidence="7">
    <location>
        <begin position="121"/>
        <end position="150"/>
    </location>
</feature>
<evidence type="ECO:0000313" key="9">
    <source>
        <dbReference type="Proteomes" id="UP001497382"/>
    </source>
</evidence>
<keyword evidence="1" id="KW-0479">Metal-binding</keyword>
<evidence type="ECO:0000256" key="5">
    <source>
        <dbReference type="PROSITE-ProRule" id="PRU01371"/>
    </source>
</evidence>
<name>A0AAV2C058_9ARAC</name>
<keyword evidence="9" id="KW-1185">Reference proteome</keyword>
<evidence type="ECO:0000256" key="4">
    <source>
        <dbReference type="ARBA" id="ARBA00022833"/>
    </source>
</evidence>
<dbReference type="InterPro" id="IPR049899">
    <property type="entry name" value="Znf_C2HC_C3H"/>
</dbReference>
<protein>
    <recommendedName>
        <fullName evidence="7">C2HC/C3H-type domain-containing protein</fullName>
    </recommendedName>
</protein>
<accession>A0AAV2C058</accession>
<evidence type="ECO:0000256" key="3">
    <source>
        <dbReference type="ARBA" id="ARBA00022771"/>
    </source>
</evidence>
<dbReference type="GO" id="GO:0008270">
    <property type="term" value="F:zinc ion binding"/>
    <property type="evidence" value="ECO:0007669"/>
    <property type="project" value="UniProtKB-KW"/>
</dbReference>
<evidence type="ECO:0000313" key="8">
    <source>
        <dbReference type="EMBL" id="CAL1301386.1"/>
    </source>
</evidence>
<comment type="caution">
    <text evidence="8">The sequence shown here is derived from an EMBL/GenBank/DDBJ whole genome shotgun (WGS) entry which is preliminary data.</text>
</comment>
<keyword evidence="2" id="KW-0677">Repeat</keyword>
<sequence>MSLSMYSTSENLSVEEDKNILKSCQICGRTFNPKSLERHEKICEKSKKCNRRTVFNSFLQRAREIRAIPVTVDEKKDKDKSNQKGKGKEEHENLMCVARGGKNSKEILNNGLSAQKKIRPGYEQCPWCERYFNQKAAERHISWCQEQKNRLPKTPPNAEALERLKARVKYQAPLPRKRNTLDASGRLVKSAESVRESSHLRTHSSPPIPSRDLPAVTPFAQGAKLSGAKQHKKLNSSRPLIDPNGNALIMATTRQNDSDNMNKKAIKFKEVFPVYNKERNKNLDMLAALRLRLSELSTSDDFLDDMVLSSEEGTLPKRGNSKIHSVLSSLQQKRDSWTSDGEAQCSGSSSSDASLPSIDRSGSSEHRLPRFCYNCGTKYPVVSAKYCCECGAQRFILGMNDKPLTIS</sequence>
<evidence type="ECO:0000256" key="6">
    <source>
        <dbReference type="SAM" id="MobiDB-lite"/>
    </source>
</evidence>
<evidence type="ECO:0000259" key="7">
    <source>
        <dbReference type="PROSITE" id="PS52027"/>
    </source>
</evidence>
<feature type="domain" description="C2HC/C3H-type" evidence="7">
    <location>
        <begin position="20"/>
        <end position="49"/>
    </location>
</feature>
<dbReference type="PANTHER" id="PTHR13555:SF36">
    <property type="entry name" value="ZINC FINGER C2HC DOMAIN-CONTAINING PROTEIN 1B"/>
    <property type="match status" value="1"/>
</dbReference>
<reference evidence="8 9" key="1">
    <citation type="submission" date="2024-04" db="EMBL/GenBank/DDBJ databases">
        <authorList>
            <person name="Rising A."/>
            <person name="Reimegard J."/>
            <person name="Sonavane S."/>
            <person name="Akerstrom W."/>
            <person name="Nylinder S."/>
            <person name="Hedman E."/>
            <person name="Kallberg Y."/>
        </authorList>
    </citation>
    <scope>NUCLEOTIDE SEQUENCE [LARGE SCALE GENOMIC DNA]</scope>
</reference>
<evidence type="ECO:0000256" key="1">
    <source>
        <dbReference type="ARBA" id="ARBA00022723"/>
    </source>
</evidence>